<accession>A0AAE4SAK7</accession>
<sequence length="256" mass="29739">MLIYLYNKHYHNESPACVWGSYSGVVDNLKEQKFRHELKYYINHADYLTIRQRMSTIAGSDEHADENGTYKIRSLYFDTPGDKALYEKLYGINNREKFRIRLYNNDDSFVRLEKKTKVNALTCKISAPVTRDQCEKLLVGDTDWMKNAGHALLTELYAKMRYEQLRPKTLVDYTREPFTYGPGNVRVTLDSNITTGIRTTDLFDPAMPTISTYGVSVIILEVKYDNYLPDIIRNMIQVENRKATAFSKYAVARMFG</sequence>
<feature type="domain" description="VTC" evidence="1">
    <location>
        <begin position="34"/>
        <end position="252"/>
    </location>
</feature>
<reference evidence="2" key="1">
    <citation type="submission" date="2023-06" db="EMBL/GenBank/DDBJ databases">
        <title>Genome sequence of Methancorpusculaceae sp. Ag1.</title>
        <authorList>
            <person name="Protasov E."/>
            <person name="Platt K."/>
            <person name="Poehlein A."/>
            <person name="Daniel R."/>
            <person name="Brune A."/>
        </authorList>
    </citation>
    <scope>NUCLEOTIDE SEQUENCE</scope>
    <source>
        <strain evidence="2">Ag1</strain>
    </source>
</reference>
<comment type="caution">
    <text evidence="2">The sequence shown here is derived from an EMBL/GenBank/DDBJ whole genome shotgun (WGS) entry which is preliminary data.</text>
</comment>
<evidence type="ECO:0000259" key="1">
    <source>
        <dbReference type="Pfam" id="PF09359"/>
    </source>
</evidence>
<dbReference type="Pfam" id="PF09359">
    <property type="entry name" value="VTC"/>
    <property type="match status" value="1"/>
</dbReference>
<evidence type="ECO:0000313" key="3">
    <source>
        <dbReference type="Proteomes" id="UP001273136"/>
    </source>
</evidence>
<dbReference type="InterPro" id="IPR042267">
    <property type="entry name" value="VTC_sf"/>
</dbReference>
<dbReference type="CDD" id="cd07750">
    <property type="entry name" value="PolyPPase_VTC_like"/>
    <property type="match status" value="1"/>
</dbReference>
<organism evidence="2 3">
    <name type="scientific">Methanorbis furvi</name>
    <dbReference type="NCBI Taxonomy" id="3028299"/>
    <lineage>
        <taxon>Archaea</taxon>
        <taxon>Methanobacteriati</taxon>
        <taxon>Methanobacteriota</taxon>
        <taxon>Stenosarchaea group</taxon>
        <taxon>Methanomicrobia</taxon>
        <taxon>Methanomicrobiales</taxon>
        <taxon>Methanocorpusculaceae</taxon>
        <taxon>Methanorbis</taxon>
    </lineage>
</organism>
<name>A0AAE4SAK7_9EURY</name>
<dbReference type="Gene3D" id="3.20.100.30">
    <property type="entry name" value="VTC, catalytic tunnel domain"/>
    <property type="match status" value="1"/>
</dbReference>
<evidence type="ECO:0000313" key="2">
    <source>
        <dbReference type="EMBL" id="MDV0442476.1"/>
    </source>
</evidence>
<dbReference type="GO" id="GO:0006799">
    <property type="term" value="P:polyphosphate biosynthetic process"/>
    <property type="evidence" value="ECO:0007669"/>
    <property type="project" value="UniProtKB-ARBA"/>
</dbReference>
<dbReference type="Proteomes" id="UP001273136">
    <property type="component" value="Unassembled WGS sequence"/>
</dbReference>
<gene>
    <name evidence="2" type="ORF">McpAg1_17200</name>
</gene>
<dbReference type="InterPro" id="IPR018966">
    <property type="entry name" value="VTC_domain"/>
</dbReference>
<proteinExistence type="predicted"/>
<dbReference type="AlphaFoldDB" id="A0AAE4SAK7"/>
<dbReference type="EMBL" id="JAWDKA010000010">
    <property type="protein sequence ID" value="MDV0442476.1"/>
    <property type="molecule type" value="Genomic_DNA"/>
</dbReference>
<protein>
    <recommendedName>
        <fullName evidence="1">VTC domain-containing protein</fullName>
    </recommendedName>
</protein>
<keyword evidence="3" id="KW-1185">Reference proteome</keyword>